<protein>
    <submittedName>
        <fullName evidence="1">Uncharacterized protein</fullName>
    </submittedName>
</protein>
<dbReference type="AlphaFoldDB" id="A0A9Q0G4A2"/>
<dbReference type="PANTHER" id="PTHR34996:SF3">
    <property type="entry name" value="OS06G0327400 PROTEIN"/>
    <property type="match status" value="1"/>
</dbReference>
<comment type="caution">
    <text evidence="1">The sequence shown here is derived from an EMBL/GenBank/DDBJ whole genome shotgun (WGS) entry which is preliminary data.</text>
</comment>
<name>A0A9Q0G4A2_9ROSI</name>
<sequence>MMRSQGGGGGSRGGFRLRFPRRLSVQRLRARFAYLFRRLLNKWRYSCGQALQSLRRRGSMSTCTSINAGIPRNSIGHMMSHSSRRRLIPAAAGDDHDYTFTSFARSNSFYSEAIADCLEFIKRSSVSVEQQHHQQQLQEVLRPR</sequence>
<gene>
    <name evidence="1" type="ORF">Tsubulata_029592</name>
</gene>
<organism evidence="1 2">
    <name type="scientific">Turnera subulata</name>
    <dbReference type="NCBI Taxonomy" id="218843"/>
    <lineage>
        <taxon>Eukaryota</taxon>
        <taxon>Viridiplantae</taxon>
        <taxon>Streptophyta</taxon>
        <taxon>Embryophyta</taxon>
        <taxon>Tracheophyta</taxon>
        <taxon>Spermatophyta</taxon>
        <taxon>Magnoliopsida</taxon>
        <taxon>eudicotyledons</taxon>
        <taxon>Gunneridae</taxon>
        <taxon>Pentapetalae</taxon>
        <taxon>rosids</taxon>
        <taxon>fabids</taxon>
        <taxon>Malpighiales</taxon>
        <taxon>Passifloraceae</taxon>
        <taxon>Turnera</taxon>
    </lineage>
</organism>
<dbReference type="PANTHER" id="PTHR34996">
    <property type="entry name" value="OS06G0327400 PROTEIN"/>
    <property type="match status" value="1"/>
</dbReference>
<accession>A0A9Q0G4A2</accession>
<evidence type="ECO:0000313" key="1">
    <source>
        <dbReference type="EMBL" id="KAJ4842120.1"/>
    </source>
</evidence>
<reference evidence="1" key="1">
    <citation type="submission" date="2022-02" db="EMBL/GenBank/DDBJ databases">
        <authorList>
            <person name="Henning P.M."/>
            <person name="McCubbin A.G."/>
            <person name="Shore J.S."/>
        </authorList>
    </citation>
    <scope>NUCLEOTIDE SEQUENCE</scope>
    <source>
        <strain evidence="1">F60SS</strain>
        <tissue evidence="1">Leaves</tissue>
    </source>
</reference>
<proteinExistence type="predicted"/>
<dbReference type="OrthoDB" id="1716893at2759"/>
<evidence type="ECO:0000313" key="2">
    <source>
        <dbReference type="Proteomes" id="UP001141552"/>
    </source>
</evidence>
<keyword evidence="2" id="KW-1185">Reference proteome</keyword>
<reference evidence="1" key="2">
    <citation type="journal article" date="2023" name="Plants (Basel)">
        <title>Annotation of the Turnera subulata (Passifloraceae) Draft Genome Reveals the S-Locus Evolved after the Divergence of Turneroideae from Passifloroideae in a Stepwise Manner.</title>
        <authorList>
            <person name="Henning P.M."/>
            <person name="Roalson E.H."/>
            <person name="Mir W."/>
            <person name="McCubbin A.G."/>
            <person name="Shore J.S."/>
        </authorList>
    </citation>
    <scope>NUCLEOTIDE SEQUENCE</scope>
    <source>
        <strain evidence="1">F60SS</strain>
    </source>
</reference>
<dbReference type="Proteomes" id="UP001141552">
    <property type="component" value="Unassembled WGS sequence"/>
</dbReference>
<dbReference type="EMBL" id="JAKUCV010002589">
    <property type="protein sequence ID" value="KAJ4842120.1"/>
    <property type="molecule type" value="Genomic_DNA"/>
</dbReference>